<name>A0ABM1N7S6_NICVS</name>
<dbReference type="InterPro" id="IPR003591">
    <property type="entry name" value="Leu-rich_rpt_typical-subtyp"/>
</dbReference>
<dbReference type="PROSITE" id="PS51450">
    <property type="entry name" value="LRR"/>
    <property type="match status" value="1"/>
</dbReference>
<gene>
    <name evidence="5" type="primary">LOC108567114</name>
</gene>
<dbReference type="InterPro" id="IPR032675">
    <property type="entry name" value="LRR_dom_sf"/>
</dbReference>
<accession>A0ABM1N7S6</accession>
<keyword evidence="1" id="KW-0433">Leucine-rich repeat</keyword>
<dbReference type="Gene3D" id="3.80.10.10">
    <property type="entry name" value="Ribonuclease Inhibitor"/>
    <property type="match status" value="3"/>
</dbReference>
<dbReference type="RefSeq" id="XP_017782876.1">
    <property type="nucleotide sequence ID" value="XM_017927387.1"/>
</dbReference>
<evidence type="ECO:0000256" key="3">
    <source>
        <dbReference type="SAM" id="Phobius"/>
    </source>
</evidence>
<keyword evidence="3" id="KW-0812">Transmembrane</keyword>
<feature type="transmembrane region" description="Helical" evidence="3">
    <location>
        <begin position="308"/>
        <end position="330"/>
    </location>
</feature>
<evidence type="ECO:0000313" key="5">
    <source>
        <dbReference type="RefSeq" id="XP_017782876.1"/>
    </source>
</evidence>
<dbReference type="InterPro" id="IPR001611">
    <property type="entry name" value="Leu-rich_rpt"/>
</dbReference>
<dbReference type="SUPFAM" id="SSF52058">
    <property type="entry name" value="L domain-like"/>
    <property type="match status" value="1"/>
</dbReference>
<dbReference type="Proteomes" id="UP000695000">
    <property type="component" value="Unplaced"/>
</dbReference>
<evidence type="ECO:0000256" key="2">
    <source>
        <dbReference type="ARBA" id="ARBA00022737"/>
    </source>
</evidence>
<dbReference type="PANTHER" id="PTHR45712">
    <property type="entry name" value="AGAP008170-PA"/>
    <property type="match status" value="1"/>
</dbReference>
<evidence type="ECO:0000256" key="1">
    <source>
        <dbReference type="ARBA" id="ARBA00022614"/>
    </source>
</evidence>
<reference evidence="5" key="1">
    <citation type="submission" date="2025-08" db="UniProtKB">
        <authorList>
            <consortium name="RefSeq"/>
        </authorList>
    </citation>
    <scope>IDENTIFICATION</scope>
    <source>
        <tissue evidence="5">Whole Larva</tissue>
    </source>
</reference>
<keyword evidence="4" id="KW-1185">Reference proteome</keyword>
<dbReference type="GeneID" id="108567114"/>
<keyword evidence="2" id="KW-0677">Repeat</keyword>
<evidence type="ECO:0000313" key="4">
    <source>
        <dbReference type="Proteomes" id="UP000695000"/>
    </source>
</evidence>
<sequence length="365" mass="42074">MYTNIGETQKLKPFSIKILILTSNDIQNISRAIKGLKIERLNINENIITELKTGMFEEKKSFRTVSLVNNQINVLQRKSIPMALYLYLNNNLIKSLNADMFINISYVQSLYLNNNCLKKITVSSLMGLKAIILELSHNQLEDLEDRSIPEVEKLFMNNNKLTSINSKMFVNISHLSILELSYNKITEITNCKINNSNLSILKLSHNKISHIVQASFEGMQMLKNLSLTNNLITSMEMNSIPIVEYLDLSYNLLTSIEENMFSDVYYLESVDIRYNCIKETDLKLMEQVLILNQKFNEKCSTHITKMDIFLILNSAVFVVLVIVAIVITVYTRRFTKFSKHFTNSDWAYNAQLFYGKDGRNIIIIG</sequence>
<organism evidence="4 5">
    <name type="scientific">Nicrophorus vespilloides</name>
    <name type="common">Boreal carrion beetle</name>
    <dbReference type="NCBI Taxonomy" id="110193"/>
    <lineage>
        <taxon>Eukaryota</taxon>
        <taxon>Metazoa</taxon>
        <taxon>Ecdysozoa</taxon>
        <taxon>Arthropoda</taxon>
        <taxon>Hexapoda</taxon>
        <taxon>Insecta</taxon>
        <taxon>Pterygota</taxon>
        <taxon>Neoptera</taxon>
        <taxon>Endopterygota</taxon>
        <taxon>Coleoptera</taxon>
        <taxon>Polyphaga</taxon>
        <taxon>Staphyliniformia</taxon>
        <taxon>Silphidae</taxon>
        <taxon>Nicrophorinae</taxon>
        <taxon>Nicrophorus</taxon>
    </lineage>
</organism>
<proteinExistence type="predicted"/>
<dbReference type="SMART" id="SM00369">
    <property type="entry name" value="LRR_TYP"/>
    <property type="match status" value="5"/>
</dbReference>
<keyword evidence="3" id="KW-0472">Membrane</keyword>
<dbReference type="PANTHER" id="PTHR45712:SF22">
    <property type="entry name" value="INSULIN-LIKE GROWTH FACTOR-BINDING PROTEIN COMPLEX ACID LABILE SUBUNIT"/>
    <property type="match status" value="1"/>
</dbReference>
<keyword evidence="3" id="KW-1133">Transmembrane helix</keyword>
<protein>
    <submittedName>
        <fullName evidence="5">Leucine-rich repeats and immunoglobulin-like domains protein 1</fullName>
    </submittedName>
</protein>
<dbReference type="InterPro" id="IPR050333">
    <property type="entry name" value="SLRP"/>
</dbReference>
<dbReference type="Pfam" id="PF13855">
    <property type="entry name" value="LRR_8"/>
    <property type="match status" value="3"/>
</dbReference>